<dbReference type="Gene3D" id="3.40.50.880">
    <property type="match status" value="1"/>
</dbReference>
<evidence type="ECO:0000256" key="1">
    <source>
        <dbReference type="SAM" id="SignalP"/>
    </source>
</evidence>
<dbReference type="Proteomes" id="UP000637906">
    <property type="component" value="Unassembled WGS sequence"/>
</dbReference>
<gene>
    <name evidence="2" type="ORF">sL5_03770</name>
</gene>
<keyword evidence="3" id="KW-1185">Reference proteome</keyword>
<evidence type="ECO:0000313" key="3">
    <source>
        <dbReference type="Proteomes" id="UP000637906"/>
    </source>
</evidence>
<reference evidence="2 3" key="1">
    <citation type="journal article" date="2021" name="Microb. Ecol.">
        <title>Candidatus Mesenet longicola: Novel Endosymbionts of Brontispa longissima that Induce Cytoplasmic Incompatibility.</title>
        <authorList>
            <person name="Takano S."/>
            <person name="Gotoh Y."/>
            <person name="Hayashi T."/>
        </authorList>
    </citation>
    <scope>NUCLEOTIDE SEQUENCE [LARGE SCALE GENOMIC DNA]</scope>
    <source>
        <strain evidence="2">L5</strain>
    </source>
</reference>
<dbReference type="AlphaFoldDB" id="A0A8J3HUS5"/>
<name>A0A8J3HUS5_9RICK</name>
<evidence type="ECO:0008006" key="4">
    <source>
        <dbReference type="Google" id="ProtNLM"/>
    </source>
</evidence>
<organism evidence="2 3">
    <name type="scientific">Candidatus Mesenet longicola</name>
    <dbReference type="NCBI Taxonomy" id="1892558"/>
    <lineage>
        <taxon>Bacteria</taxon>
        <taxon>Pseudomonadati</taxon>
        <taxon>Pseudomonadota</taxon>
        <taxon>Alphaproteobacteria</taxon>
        <taxon>Rickettsiales</taxon>
        <taxon>Anaplasmataceae</taxon>
        <taxon>Candidatus Mesenet</taxon>
    </lineage>
</organism>
<evidence type="ECO:0000313" key="2">
    <source>
        <dbReference type="EMBL" id="GHM59384.1"/>
    </source>
</evidence>
<feature type="chain" id="PRO_5035288551" description="Glutamine amidotransferase domain-containing protein" evidence="1">
    <location>
        <begin position="31"/>
        <end position="336"/>
    </location>
</feature>
<proteinExistence type="predicted"/>
<keyword evidence="1" id="KW-0732">Signal</keyword>
<dbReference type="EMBL" id="BNGU01000011">
    <property type="protein sequence ID" value="GHM59384.1"/>
    <property type="molecule type" value="Genomic_DNA"/>
</dbReference>
<accession>A0A8J3HUS5</accession>
<dbReference type="InterPro" id="IPR029062">
    <property type="entry name" value="Class_I_gatase-like"/>
</dbReference>
<protein>
    <recommendedName>
        <fullName evidence="4">Glutamine amidotransferase domain-containing protein</fullName>
    </recommendedName>
</protein>
<sequence>MFKLQNSCHKLLVVKIFILLFFLTSSFVNANEISDQNKDVSNDQKEVVVGLLRTEKETYPYEWEFSDNIYEMLTYMGANVLLIDYNKIVDFDKIKKEALSEAKKDQLLANKLELDKIKVVVQNFIEENKINRIFIAGNYYNLDYDPFPPTPNRQLVTEAIVKIVDDNPNIHIIAICGGLQGVMHAKGVEIIRVDKLVDAKQQEAHLISMPNPQQENVHLHKLKIVPESRLGEIASKFIKPDKNGWFSVYFPDAHGGVINISNQNKQKLEHLGYKVVGFSDDGIIEVIEDKHGNLYFQDHPEALVIKSDKNYPAKEKERGIATLVAIAILNDFLYRE</sequence>
<comment type="caution">
    <text evidence="2">The sequence shown here is derived from an EMBL/GenBank/DDBJ whole genome shotgun (WGS) entry which is preliminary data.</text>
</comment>
<dbReference type="SUPFAM" id="SSF52317">
    <property type="entry name" value="Class I glutamine amidotransferase-like"/>
    <property type="match status" value="1"/>
</dbReference>
<feature type="signal peptide" evidence="1">
    <location>
        <begin position="1"/>
        <end position="30"/>
    </location>
</feature>